<proteinExistence type="predicted"/>
<name>A0ABR2CQK8_9ROSI</name>
<evidence type="ECO:0000313" key="3">
    <source>
        <dbReference type="Proteomes" id="UP001472677"/>
    </source>
</evidence>
<dbReference type="InterPro" id="IPR045358">
    <property type="entry name" value="Ty3_capsid"/>
</dbReference>
<reference evidence="2 3" key="1">
    <citation type="journal article" date="2024" name="G3 (Bethesda)">
        <title>Genome assembly of Hibiscus sabdariffa L. provides insights into metabolisms of medicinal natural products.</title>
        <authorList>
            <person name="Kim T."/>
        </authorList>
    </citation>
    <scope>NUCLEOTIDE SEQUENCE [LARGE SCALE GENOMIC DNA]</scope>
    <source>
        <strain evidence="2">TK-2024</strain>
        <tissue evidence="2">Old leaves</tissue>
    </source>
</reference>
<keyword evidence="3" id="KW-1185">Reference proteome</keyword>
<gene>
    <name evidence="2" type="ORF">V6N12_066595</name>
</gene>
<evidence type="ECO:0000259" key="1">
    <source>
        <dbReference type="Pfam" id="PF19259"/>
    </source>
</evidence>
<protein>
    <recommendedName>
        <fullName evidence="1">Ty3 transposon capsid-like protein domain-containing protein</fullName>
    </recommendedName>
</protein>
<dbReference type="EMBL" id="JBBPBM010000046">
    <property type="protein sequence ID" value="KAK8522025.1"/>
    <property type="molecule type" value="Genomic_DNA"/>
</dbReference>
<accession>A0ABR2CQK8</accession>
<dbReference type="Proteomes" id="UP001472677">
    <property type="component" value="Unassembled WGS sequence"/>
</dbReference>
<feature type="domain" description="Ty3 transposon capsid-like protein" evidence="1">
    <location>
        <begin position="3"/>
        <end position="107"/>
    </location>
</feature>
<dbReference type="Pfam" id="PF19259">
    <property type="entry name" value="Ty3_capsid"/>
    <property type="match status" value="1"/>
</dbReference>
<sequence length="205" mass="23982">MNDDKEITLELFVEELWARFGPTDCEDFHEALSKIKEVGTLRDYQKEFEQLGNQVQGWSQHALVGMFMGGFRVEIVNGIRLFKPKTLKEVISLVRMCDDQLMRQRKFQRPHNVINQLSSSLTSKPTPSMKRLTWNEMQQKRVQGLCFNCDEKFTTGHKCRGPQFLLLEGMKIVMRRNLWEIYSNIDLRSPSTHFRVGHPIKQCGC</sequence>
<evidence type="ECO:0000313" key="2">
    <source>
        <dbReference type="EMBL" id="KAK8522025.1"/>
    </source>
</evidence>
<comment type="caution">
    <text evidence="2">The sequence shown here is derived from an EMBL/GenBank/DDBJ whole genome shotgun (WGS) entry which is preliminary data.</text>
</comment>
<organism evidence="2 3">
    <name type="scientific">Hibiscus sabdariffa</name>
    <name type="common">roselle</name>
    <dbReference type="NCBI Taxonomy" id="183260"/>
    <lineage>
        <taxon>Eukaryota</taxon>
        <taxon>Viridiplantae</taxon>
        <taxon>Streptophyta</taxon>
        <taxon>Embryophyta</taxon>
        <taxon>Tracheophyta</taxon>
        <taxon>Spermatophyta</taxon>
        <taxon>Magnoliopsida</taxon>
        <taxon>eudicotyledons</taxon>
        <taxon>Gunneridae</taxon>
        <taxon>Pentapetalae</taxon>
        <taxon>rosids</taxon>
        <taxon>malvids</taxon>
        <taxon>Malvales</taxon>
        <taxon>Malvaceae</taxon>
        <taxon>Malvoideae</taxon>
        <taxon>Hibiscus</taxon>
    </lineage>
</organism>